<dbReference type="eggNOG" id="COG1947">
    <property type="taxonomic scope" value="Bacteria"/>
</dbReference>
<comment type="similarity">
    <text evidence="1 9">Belongs to the GHMP kinase family. IspE subfamily.</text>
</comment>
<name>H1DFJ7_9BACT</name>
<dbReference type="UniPathway" id="UPA00056">
    <property type="reaction ID" value="UER00094"/>
</dbReference>
<feature type="domain" description="GHMP kinase C-terminal" evidence="11">
    <location>
        <begin position="211"/>
        <end position="256"/>
    </location>
</feature>
<dbReference type="GO" id="GO:0019288">
    <property type="term" value="P:isopentenyl diphosphate biosynthetic process, methylerythritol 4-phosphate pathway"/>
    <property type="evidence" value="ECO:0007669"/>
    <property type="project" value="UniProtKB-UniRule"/>
</dbReference>
<feature type="domain" description="GHMP kinase N-terminal" evidence="10">
    <location>
        <begin position="67"/>
        <end position="141"/>
    </location>
</feature>
<dbReference type="Gene3D" id="3.30.70.890">
    <property type="entry name" value="GHMP kinase, C-terminal domain"/>
    <property type="match status" value="1"/>
</dbReference>
<dbReference type="InterPro" id="IPR004424">
    <property type="entry name" value="IspE"/>
</dbReference>
<evidence type="ECO:0000259" key="10">
    <source>
        <dbReference type="Pfam" id="PF00288"/>
    </source>
</evidence>
<comment type="caution">
    <text evidence="12">The sequence shown here is derived from an EMBL/GenBank/DDBJ whole genome shotgun (WGS) entry which is preliminary data.</text>
</comment>
<feature type="binding site" evidence="9">
    <location>
        <begin position="94"/>
        <end position="104"/>
    </location>
    <ligand>
        <name>ATP</name>
        <dbReference type="ChEBI" id="CHEBI:30616"/>
    </ligand>
</feature>
<dbReference type="InterPro" id="IPR006204">
    <property type="entry name" value="GHMP_kinase_N_dom"/>
</dbReference>
<dbReference type="GO" id="GO:0016114">
    <property type="term" value="P:terpenoid biosynthetic process"/>
    <property type="evidence" value="ECO:0007669"/>
    <property type="project" value="UniProtKB-UniRule"/>
</dbReference>
<dbReference type="InterPro" id="IPR020568">
    <property type="entry name" value="Ribosomal_Su5_D2-typ_SF"/>
</dbReference>
<dbReference type="STRING" id="742817.HMPREF9449_01033"/>
<evidence type="ECO:0000256" key="1">
    <source>
        <dbReference type="ARBA" id="ARBA00009684"/>
    </source>
</evidence>
<reference evidence="12 13" key="1">
    <citation type="submission" date="2012-01" db="EMBL/GenBank/DDBJ databases">
        <title>The Genome Sequence of Odoribacter laneus YIT 12061.</title>
        <authorList>
            <consortium name="The Broad Institute Genome Sequencing Platform"/>
            <person name="Earl A."/>
            <person name="Ward D."/>
            <person name="Feldgarden M."/>
            <person name="Gevers D."/>
            <person name="Morotomi M."/>
            <person name="Young S.K."/>
            <person name="Zeng Q."/>
            <person name="Gargeya S."/>
            <person name="Fitzgerald M."/>
            <person name="Haas B."/>
            <person name="Abouelleil A."/>
            <person name="Alvarado L."/>
            <person name="Arachchi H.M."/>
            <person name="Berlin A."/>
            <person name="Chapman S.B."/>
            <person name="Gearin G."/>
            <person name="Goldberg J."/>
            <person name="Griggs A."/>
            <person name="Gujja S."/>
            <person name="Hansen M."/>
            <person name="Heiman D."/>
            <person name="Howarth C."/>
            <person name="Larimer J."/>
            <person name="Lui A."/>
            <person name="MacDonald P.J.P."/>
            <person name="McCowen C."/>
            <person name="Montmayeur A."/>
            <person name="Murphy C."/>
            <person name="Neiman D."/>
            <person name="Pearson M."/>
            <person name="Priest M."/>
            <person name="Roberts A."/>
            <person name="Saif S."/>
            <person name="Shea T."/>
            <person name="Sisk P."/>
            <person name="Stolte C."/>
            <person name="Sykes S."/>
            <person name="Wortman J."/>
            <person name="Nusbaum C."/>
            <person name="Birren B."/>
        </authorList>
    </citation>
    <scope>NUCLEOTIDE SEQUENCE [LARGE SCALE GENOMIC DNA]</scope>
    <source>
        <strain evidence="12 13">YIT 12061</strain>
    </source>
</reference>
<comment type="function">
    <text evidence="9">Catalyzes the phosphorylation of the position 2 hydroxy group of 4-diphosphocytidyl-2C-methyl-D-erythritol.</text>
</comment>
<dbReference type="NCBIfam" id="TIGR00154">
    <property type="entry name" value="ispE"/>
    <property type="match status" value="1"/>
</dbReference>
<evidence type="ECO:0000256" key="2">
    <source>
        <dbReference type="ARBA" id="ARBA00012052"/>
    </source>
</evidence>
<sequence length="275" mass="30603">MRIYPNAKINIGLSVTERRTDGYHNLETVFYPVGLRDVLELNREEGPKRVCYFENTGIAIDCPEDKNLVVRAYKLLASAYDLPAVRINLFKTIPFGAGLGGGSSDAAYTLKALNEYFELRISEKGLENYASRLGSDCAFFIRNRPAFASGKGDVLEDMALELDEYEIVIVKPDCKVSTAEAYAGISPAKAVFNLRELNLLPLTAWRKQVKNDFETTVFAKYPAIRKVKEELYNRGALYASMTGSGAGVFGIFPKGDVVLDTLQGNIIWRTDRSVK</sequence>
<dbReference type="HOGENOM" id="CLU_053057_1_1_10"/>
<dbReference type="PANTHER" id="PTHR43527">
    <property type="entry name" value="4-DIPHOSPHOCYTIDYL-2-C-METHYL-D-ERYTHRITOL KINASE, CHLOROPLASTIC"/>
    <property type="match status" value="1"/>
</dbReference>
<dbReference type="Pfam" id="PF00288">
    <property type="entry name" value="GHMP_kinases_N"/>
    <property type="match status" value="1"/>
</dbReference>
<evidence type="ECO:0000256" key="3">
    <source>
        <dbReference type="ARBA" id="ARBA00017473"/>
    </source>
</evidence>
<gene>
    <name evidence="9" type="primary">ispE</name>
    <name evidence="12" type="ORF">HMPREF9449_01033</name>
</gene>
<feature type="active site" evidence="9">
    <location>
        <position position="8"/>
    </location>
</feature>
<dbReference type="PATRIC" id="fig|742817.3.peg.1095"/>
<feature type="active site" evidence="9">
    <location>
        <position position="136"/>
    </location>
</feature>
<evidence type="ECO:0000259" key="11">
    <source>
        <dbReference type="Pfam" id="PF08544"/>
    </source>
</evidence>
<keyword evidence="9" id="KW-0414">Isoprene biosynthesis</keyword>
<dbReference type="Pfam" id="PF08544">
    <property type="entry name" value="GHMP_kinases_C"/>
    <property type="match status" value="1"/>
</dbReference>
<dbReference type="GeneID" id="98068623"/>
<evidence type="ECO:0000256" key="7">
    <source>
        <dbReference type="ARBA" id="ARBA00022840"/>
    </source>
</evidence>
<keyword evidence="13" id="KW-1185">Reference proteome</keyword>
<dbReference type="HAMAP" id="MF_00061">
    <property type="entry name" value="IspE"/>
    <property type="match status" value="1"/>
</dbReference>
<dbReference type="RefSeq" id="WP_009136181.1">
    <property type="nucleotide sequence ID" value="NZ_JH594596.1"/>
</dbReference>
<keyword evidence="7 9" id="KW-0067">ATP-binding</keyword>
<dbReference type="EMBL" id="ADMC01000016">
    <property type="protein sequence ID" value="EHP48888.1"/>
    <property type="molecule type" value="Genomic_DNA"/>
</dbReference>
<dbReference type="SUPFAM" id="SSF54211">
    <property type="entry name" value="Ribosomal protein S5 domain 2-like"/>
    <property type="match status" value="1"/>
</dbReference>
<dbReference type="GO" id="GO:0005524">
    <property type="term" value="F:ATP binding"/>
    <property type="evidence" value="ECO:0007669"/>
    <property type="project" value="UniProtKB-UniRule"/>
</dbReference>
<dbReference type="PANTHER" id="PTHR43527:SF2">
    <property type="entry name" value="4-DIPHOSPHOCYTIDYL-2-C-METHYL-D-ERYTHRITOL KINASE, CHLOROPLASTIC"/>
    <property type="match status" value="1"/>
</dbReference>
<evidence type="ECO:0000313" key="13">
    <source>
        <dbReference type="Proteomes" id="UP000004892"/>
    </source>
</evidence>
<proteinExistence type="inferred from homology"/>
<dbReference type="InterPro" id="IPR036554">
    <property type="entry name" value="GHMP_kinase_C_sf"/>
</dbReference>
<evidence type="ECO:0000256" key="5">
    <source>
        <dbReference type="ARBA" id="ARBA00022741"/>
    </source>
</evidence>
<accession>H1DFJ7</accession>
<keyword evidence="5 9" id="KW-0547">Nucleotide-binding</keyword>
<dbReference type="GO" id="GO:0050515">
    <property type="term" value="F:4-(cytidine 5'-diphospho)-2-C-methyl-D-erythritol kinase activity"/>
    <property type="evidence" value="ECO:0007669"/>
    <property type="project" value="UniProtKB-UniRule"/>
</dbReference>
<dbReference type="Gene3D" id="3.30.230.10">
    <property type="match status" value="1"/>
</dbReference>
<protein>
    <recommendedName>
        <fullName evidence="3 9">4-diphosphocytidyl-2-C-methyl-D-erythritol kinase</fullName>
        <shortName evidence="9">CMK</shortName>
        <ecNumber evidence="2 9">2.7.1.148</ecNumber>
    </recommendedName>
    <alternativeName>
        <fullName evidence="8 9">4-(cytidine-5'-diphospho)-2-C-methyl-D-erythritol kinase</fullName>
    </alternativeName>
</protein>
<dbReference type="AlphaFoldDB" id="H1DFJ7"/>
<keyword evidence="6 9" id="KW-0418">Kinase</keyword>
<keyword evidence="4 9" id="KW-0808">Transferase</keyword>
<comment type="pathway">
    <text evidence="9">Isoprenoid biosynthesis; isopentenyl diphosphate biosynthesis via DXP pathway; isopentenyl diphosphate from 1-deoxy-D-xylulose 5-phosphate: step 3/6.</text>
</comment>
<dbReference type="InterPro" id="IPR014721">
    <property type="entry name" value="Ribsml_uS5_D2-typ_fold_subgr"/>
</dbReference>
<evidence type="ECO:0000256" key="6">
    <source>
        <dbReference type="ARBA" id="ARBA00022777"/>
    </source>
</evidence>
<dbReference type="SUPFAM" id="SSF55060">
    <property type="entry name" value="GHMP Kinase, C-terminal domain"/>
    <property type="match status" value="1"/>
</dbReference>
<evidence type="ECO:0000256" key="9">
    <source>
        <dbReference type="HAMAP-Rule" id="MF_00061"/>
    </source>
</evidence>
<evidence type="ECO:0000313" key="12">
    <source>
        <dbReference type="EMBL" id="EHP48888.1"/>
    </source>
</evidence>
<evidence type="ECO:0000256" key="8">
    <source>
        <dbReference type="ARBA" id="ARBA00032554"/>
    </source>
</evidence>
<evidence type="ECO:0000256" key="4">
    <source>
        <dbReference type="ARBA" id="ARBA00022679"/>
    </source>
</evidence>
<comment type="catalytic activity">
    <reaction evidence="9">
        <text>4-CDP-2-C-methyl-D-erythritol + ATP = 4-CDP-2-C-methyl-D-erythritol 2-phosphate + ADP + H(+)</text>
        <dbReference type="Rhea" id="RHEA:18437"/>
        <dbReference type="ChEBI" id="CHEBI:15378"/>
        <dbReference type="ChEBI" id="CHEBI:30616"/>
        <dbReference type="ChEBI" id="CHEBI:57823"/>
        <dbReference type="ChEBI" id="CHEBI:57919"/>
        <dbReference type="ChEBI" id="CHEBI:456216"/>
        <dbReference type="EC" id="2.7.1.148"/>
    </reaction>
</comment>
<dbReference type="InterPro" id="IPR013750">
    <property type="entry name" value="GHMP_kinase_C_dom"/>
</dbReference>
<dbReference type="Proteomes" id="UP000004892">
    <property type="component" value="Unassembled WGS sequence"/>
</dbReference>
<organism evidence="12 13">
    <name type="scientific">Odoribacter laneus YIT 12061</name>
    <dbReference type="NCBI Taxonomy" id="742817"/>
    <lineage>
        <taxon>Bacteria</taxon>
        <taxon>Pseudomonadati</taxon>
        <taxon>Bacteroidota</taxon>
        <taxon>Bacteroidia</taxon>
        <taxon>Bacteroidales</taxon>
        <taxon>Odoribacteraceae</taxon>
        <taxon>Odoribacter</taxon>
    </lineage>
</organism>
<dbReference type="PIRSF" id="PIRSF010376">
    <property type="entry name" value="IspE"/>
    <property type="match status" value="1"/>
</dbReference>
<dbReference type="EC" id="2.7.1.148" evidence="2 9"/>